<dbReference type="CDD" id="cd08023">
    <property type="entry name" value="GH16_laminarinase_like"/>
    <property type="match status" value="1"/>
</dbReference>
<dbReference type="Gene3D" id="2.60.120.200">
    <property type="match status" value="1"/>
</dbReference>
<dbReference type="InterPro" id="IPR050546">
    <property type="entry name" value="Glycosyl_Hydrlase_16"/>
</dbReference>
<reference evidence="2 3" key="1">
    <citation type="submission" date="2019-03" db="EMBL/GenBank/DDBJ databases">
        <authorList>
            <person name="Kim M.K.M."/>
        </authorList>
    </citation>
    <scope>NUCLEOTIDE SEQUENCE [LARGE SCALE GENOMIC DNA]</scope>
    <source>
        <strain evidence="2 3">18JY15-6</strain>
    </source>
</reference>
<dbReference type="PANTHER" id="PTHR10963">
    <property type="entry name" value="GLYCOSYL HYDROLASE-RELATED"/>
    <property type="match status" value="1"/>
</dbReference>
<dbReference type="InterPro" id="IPR013320">
    <property type="entry name" value="ConA-like_dom_sf"/>
</dbReference>
<name>A0A4R1BVQ8_9ACTN</name>
<evidence type="ECO:0000313" key="2">
    <source>
        <dbReference type="EMBL" id="TCJ21838.1"/>
    </source>
</evidence>
<dbReference type="SUPFAM" id="SSF49899">
    <property type="entry name" value="Concanavalin A-like lectins/glucanases"/>
    <property type="match status" value="1"/>
</dbReference>
<dbReference type="PANTHER" id="PTHR10963:SF60">
    <property type="entry name" value="GRAM-NEGATIVE BACTERIA-BINDING PROTEIN 1-RELATED"/>
    <property type="match status" value="1"/>
</dbReference>
<dbReference type="EMBL" id="SJZJ01000029">
    <property type="protein sequence ID" value="TCJ21838.1"/>
    <property type="molecule type" value="Genomic_DNA"/>
</dbReference>
<dbReference type="InterPro" id="IPR000757">
    <property type="entry name" value="Beta-glucanase-like"/>
</dbReference>
<dbReference type="GO" id="GO:0005975">
    <property type="term" value="P:carbohydrate metabolic process"/>
    <property type="evidence" value="ECO:0007669"/>
    <property type="project" value="InterPro"/>
</dbReference>
<dbReference type="Pfam" id="PF00722">
    <property type="entry name" value="Glyco_hydro_16"/>
    <property type="match status" value="1"/>
</dbReference>
<protein>
    <submittedName>
        <fullName evidence="2">Glycoside hydrolase family 16 protein</fullName>
    </submittedName>
</protein>
<evidence type="ECO:0000313" key="3">
    <source>
        <dbReference type="Proteomes" id="UP000295453"/>
    </source>
</evidence>
<comment type="caution">
    <text evidence="2">The sequence shown here is derived from an EMBL/GenBank/DDBJ whole genome shotgun (WGS) entry which is preliminary data.</text>
</comment>
<organism evidence="2 3">
    <name type="scientific">Nocardioides jejuensis</name>
    <dbReference type="NCBI Taxonomy" id="2502782"/>
    <lineage>
        <taxon>Bacteria</taxon>
        <taxon>Bacillati</taxon>
        <taxon>Actinomycetota</taxon>
        <taxon>Actinomycetes</taxon>
        <taxon>Propionibacteriales</taxon>
        <taxon>Nocardioidaceae</taxon>
        <taxon>Nocardioides</taxon>
    </lineage>
</organism>
<proteinExistence type="predicted"/>
<dbReference type="AlphaFoldDB" id="A0A4R1BVQ8"/>
<gene>
    <name evidence="2" type="ORF">EPD65_14300</name>
</gene>
<dbReference type="OrthoDB" id="9809583at2"/>
<dbReference type="GO" id="GO:0004553">
    <property type="term" value="F:hydrolase activity, hydrolyzing O-glycosyl compounds"/>
    <property type="evidence" value="ECO:0007669"/>
    <property type="project" value="InterPro"/>
</dbReference>
<evidence type="ECO:0000259" key="1">
    <source>
        <dbReference type="PROSITE" id="PS51762"/>
    </source>
</evidence>
<feature type="domain" description="GH16" evidence="1">
    <location>
        <begin position="89"/>
        <end position="332"/>
    </location>
</feature>
<dbReference type="Proteomes" id="UP000295453">
    <property type="component" value="Unassembled WGS sequence"/>
</dbReference>
<keyword evidence="3" id="KW-1185">Reference proteome</keyword>
<dbReference type="PROSITE" id="PS51762">
    <property type="entry name" value="GH16_2"/>
    <property type="match status" value="1"/>
</dbReference>
<sequence>MGSVVLEGGYDRLGDGHHTPFFLSSKAGAGRPAGEGKRYSVMRLRDLGRARTLAAVTLMLSLGAVPGTQESAEAVGDACGATVLKADGTAWACTFVDTFDGLKLNPAKWAVQDTATTGFRVGDTCFKAGQGVTVGGGTLRLTVQRRTPFSCQSLLGDLLGKASYTGGAVSSWGRFDKAYGRFETRMKFPAYTGPGLHGGFWMNPKVRTYGLWPASGEIDVAEFFSGVSQNIYPSLHYTGSTRNDSGFNCPVSRVDQFHTYAVEWSPTQMDFSYDGQVCFSRTWAPLDLLAPAPFDRSFVLALTASTGMGTNAPTSAVPNANVTQVDYVKVWS</sequence>
<keyword evidence="2" id="KW-0378">Hydrolase</keyword>
<accession>A0A4R1BVQ8</accession>